<feature type="compositionally biased region" description="Polar residues" evidence="1">
    <location>
        <begin position="224"/>
        <end position="252"/>
    </location>
</feature>
<dbReference type="NCBIfam" id="NF040582">
    <property type="entry name" value="STY4528_fam"/>
    <property type="match status" value="1"/>
</dbReference>
<accession>A0A629KE37</accession>
<feature type="region of interest" description="Disordered" evidence="1">
    <location>
        <begin position="216"/>
        <end position="269"/>
    </location>
</feature>
<evidence type="ECO:0000256" key="1">
    <source>
        <dbReference type="SAM" id="MobiDB-lite"/>
    </source>
</evidence>
<proteinExistence type="predicted"/>
<feature type="region of interest" description="Disordered" evidence="1">
    <location>
        <begin position="398"/>
        <end position="438"/>
    </location>
</feature>
<evidence type="ECO:0000313" key="2">
    <source>
        <dbReference type="EMBL" id="EDF8920775.1"/>
    </source>
</evidence>
<name>A0A629KE37_SALER</name>
<gene>
    <name evidence="2" type="ORF">GCB20_17690</name>
</gene>
<organism evidence="2">
    <name type="scientific">Salmonella enterica</name>
    <name type="common">Salmonella choleraesuis</name>
    <dbReference type="NCBI Taxonomy" id="28901"/>
    <lineage>
        <taxon>Bacteria</taxon>
        <taxon>Pseudomonadati</taxon>
        <taxon>Pseudomonadota</taxon>
        <taxon>Gammaproteobacteria</taxon>
        <taxon>Enterobacterales</taxon>
        <taxon>Enterobacteriaceae</taxon>
        <taxon>Salmonella</taxon>
    </lineage>
</organism>
<dbReference type="RefSeq" id="WP_240854939.1">
    <property type="nucleotide sequence ID" value="NZ_MXMT01000038.1"/>
</dbReference>
<reference evidence="2" key="1">
    <citation type="submission" date="2019-10" db="EMBL/GenBank/DDBJ databases">
        <authorList>
            <consortium name="PulseNet: The National Subtyping Network for Foodborne Disease Surveillance"/>
            <person name="Tarr C.L."/>
            <person name="Trees E."/>
            <person name="Katz L.S."/>
            <person name="Carleton-Romer H.A."/>
            <person name="Stroika S."/>
            <person name="Kucerova Z."/>
            <person name="Roache K.F."/>
            <person name="Sabol A.L."/>
            <person name="Besser J."/>
            <person name="Gerner-Smidt P."/>
        </authorList>
    </citation>
    <scope>NUCLEOTIDE SEQUENCE</scope>
    <source>
        <strain evidence="2">PNUSAS108628</strain>
    </source>
</reference>
<dbReference type="InterPro" id="IPR047749">
    <property type="entry name" value="STY4528-like"/>
</dbReference>
<sequence>MYTQYAQTAPAGTGAGHRLPADDIIDYTLSKMQTRIDGAPGTSGQERNGLLFTGNLHDAYPRALVLDMRLSPLDKMCWIMIRQYALQNDGAIFPSYDELQKLLSSPGAGQASRDTVSRALTMLRLTGWLSLCKRVRDAGGRVRGNIYAQHDEPLSAKDAETFDPGWLEMVGKACGHKYREVSETAWRVLEGILDDPMMRHRHSRLTEIAERFTRPSTVRDVARIQQQKQQSPESRLSAESTENEQKSLSPDSRLSAVDGVKTPGPVNRLSLKSDTYDRVRKPDCNNVRSFTQEQIKKTYVCGGDENASPDGSVPVPGGNIPPGFVWPEGLQQLLPAGEQAMLATQLQHLRQRSPELADGVVATVITGVREGRVNNPVGYLLILLRQAREGKFRLPEGTVRSGAVMSPPPSSPVAGPRPGHTGGQHGRDEHAAEEEFVPAPKELVAAKLAEARALLQVNRAK</sequence>
<dbReference type="AlphaFoldDB" id="A0A629KE37"/>
<comment type="caution">
    <text evidence="2">The sequence shown here is derived from an EMBL/GenBank/DDBJ whole genome shotgun (WGS) entry which is preliminary data.</text>
</comment>
<dbReference type="EMBL" id="AAMCFY010000074">
    <property type="protein sequence ID" value="EDF8920775.1"/>
    <property type="molecule type" value="Genomic_DNA"/>
</dbReference>
<protein>
    <submittedName>
        <fullName evidence="2">Helix-turn-helix domain-containing protein</fullName>
    </submittedName>
</protein>